<keyword evidence="3" id="KW-1185">Reference proteome</keyword>
<dbReference type="RefSeq" id="WP_319927736.1">
    <property type="nucleotide sequence ID" value="NZ_VCDP01000120.1"/>
</dbReference>
<accession>A0ABU4SR48</accession>
<dbReference type="Gene3D" id="3.10.180.10">
    <property type="entry name" value="2,3-Dihydroxybiphenyl 1,2-Dioxygenase, domain 1"/>
    <property type="match status" value="1"/>
</dbReference>
<sequence length="130" mass="14535">MKLGYIIIYVNSVSEIIEFYEKSFGFKKKFIDTSGDYGELDTGNTTLAFASLALGEYNFGKKYFTPTNAKTKPFGIELAFTTEDIHLSHQNAISAGASSVQEPMKKPWRQTVSYIRSPEGTLIELCTPIE</sequence>
<dbReference type="InterPro" id="IPR037523">
    <property type="entry name" value="VOC_core"/>
</dbReference>
<evidence type="ECO:0000259" key="1">
    <source>
        <dbReference type="PROSITE" id="PS51819"/>
    </source>
</evidence>
<dbReference type="EMBL" id="VCDP01000120">
    <property type="protein sequence ID" value="MDX8001041.1"/>
    <property type="molecule type" value="Genomic_DNA"/>
</dbReference>
<organism evidence="2 3">
    <name type="scientific">Xenorhabdus littoralis</name>
    <dbReference type="NCBI Taxonomy" id="2582835"/>
    <lineage>
        <taxon>Bacteria</taxon>
        <taxon>Pseudomonadati</taxon>
        <taxon>Pseudomonadota</taxon>
        <taxon>Gammaproteobacteria</taxon>
        <taxon>Enterobacterales</taxon>
        <taxon>Morganellaceae</taxon>
        <taxon>Xenorhabdus</taxon>
    </lineage>
</organism>
<feature type="domain" description="VOC" evidence="1">
    <location>
        <begin position="2"/>
        <end position="128"/>
    </location>
</feature>
<reference evidence="3" key="1">
    <citation type="journal article" date="2024" name="Toxins">
        <title>Genome Sequence Analysis of Native Xenorhabdus Strains Isolated from Entomopathogenic Nematodes in Argentina.</title>
        <authorList>
            <person name="Palma L."/>
            <person name="Frizzo L."/>
            <person name="Kaiser S."/>
            <person name="Berry C."/>
            <person name="Caballero P."/>
            <person name="Bode H.B."/>
            <person name="Del Valle E.E."/>
        </authorList>
    </citation>
    <scope>NUCLEOTIDE SEQUENCE [LARGE SCALE GENOMIC DNA]</scope>
    <source>
        <strain evidence="3">Reich</strain>
    </source>
</reference>
<dbReference type="Pfam" id="PF00903">
    <property type="entry name" value="Glyoxalase"/>
    <property type="match status" value="1"/>
</dbReference>
<dbReference type="SUPFAM" id="SSF54593">
    <property type="entry name" value="Glyoxalase/Bleomycin resistance protein/Dihydroxybiphenyl dioxygenase"/>
    <property type="match status" value="1"/>
</dbReference>
<protein>
    <submittedName>
        <fullName evidence="2">VOC family protein</fullName>
    </submittedName>
</protein>
<name>A0ABU4SR48_9GAMM</name>
<gene>
    <name evidence="2" type="ORF">FE394_18055</name>
</gene>
<evidence type="ECO:0000313" key="3">
    <source>
        <dbReference type="Proteomes" id="UP001271640"/>
    </source>
</evidence>
<comment type="caution">
    <text evidence="2">The sequence shown here is derived from an EMBL/GenBank/DDBJ whole genome shotgun (WGS) entry which is preliminary data.</text>
</comment>
<dbReference type="PROSITE" id="PS51819">
    <property type="entry name" value="VOC"/>
    <property type="match status" value="1"/>
</dbReference>
<evidence type="ECO:0000313" key="2">
    <source>
        <dbReference type="EMBL" id="MDX8001041.1"/>
    </source>
</evidence>
<dbReference type="Proteomes" id="UP001271640">
    <property type="component" value="Unassembled WGS sequence"/>
</dbReference>
<proteinExistence type="predicted"/>
<dbReference type="InterPro" id="IPR004360">
    <property type="entry name" value="Glyas_Fos-R_dOase_dom"/>
</dbReference>
<dbReference type="InterPro" id="IPR029068">
    <property type="entry name" value="Glyas_Bleomycin-R_OHBP_Dase"/>
</dbReference>
<dbReference type="CDD" id="cd07264">
    <property type="entry name" value="VOC_like"/>
    <property type="match status" value="1"/>
</dbReference>